<reference evidence="3" key="1">
    <citation type="journal article" date="2019" name="Int. J. Syst. Evol. Microbiol.">
        <title>The Global Catalogue of Microorganisms (GCM) 10K type strain sequencing project: providing services to taxonomists for standard genome sequencing and annotation.</title>
        <authorList>
            <consortium name="The Broad Institute Genomics Platform"/>
            <consortium name="The Broad Institute Genome Sequencing Center for Infectious Disease"/>
            <person name="Wu L."/>
            <person name="Ma J."/>
        </authorList>
    </citation>
    <scope>NUCLEOTIDE SEQUENCE [LARGE SCALE GENOMIC DNA]</scope>
    <source>
        <strain evidence="3">CCM 7044</strain>
    </source>
</reference>
<comment type="caution">
    <text evidence="2">The sequence shown here is derived from an EMBL/GenBank/DDBJ whole genome shotgun (WGS) entry which is preliminary data.</text>
</comment>
<dbReference type="Proteomes" id="UP001597479">
    <property type="component" value="Unassembled WGS sequence"/>
</dbReference>
<dbReference type="InterPro" id="IPR043917">
    <property type="entry name" value="DUF5753"/>
</dbReference>
<feature type="domain" description="HTH cro/C1-type" evidence="1">
    <location>
        <begin position="21"/>
        <end position="76"/>
    </location>
</feature>
<dbReference type="EMBL" id="JBHUOG010000002">
    <property type="protein sequence ID" value="MFD2796496.1"/>
    <property type="molecule type" value="Genomic_DNA"/>
</dbReference>
<evidence type="ECO:0000259" key="1">
    <source>
        <dbReference type="SMART" id="SM00530"/>
    </source>
</evidence>
<dbReference type="Gene3D" id="1.10.260.40">
    <property type="entry name" value="lambda repressor-like DNA-binding domains"/>
    <property type="match status" value="1"/>
</dbReference>
<name>A0ABW5W2X1_9MICO</name>
<dbReference type="Pfam" id="PF19054">
    <property type="entry name" value="DUF5753"/>
    <property type="match status" value="1"/>
</dbReference>
<organism evidence="2 3">
    <name type="scientific">Promicromonospora vindobonensis</name>
    <dbReference type="NCBI Taxonomy" id="195748"/>
    <lineage>
        <taxon>Bacteria</taxon>
        <taxon>Bacillati</taxon>
        <taxon>Actinomycetota</taxon>
        <taxon>Actinomycetes</taxon>
        <taxon>Micrococcales</taxon>
        <taxon>Promicromonosporaceae</taxon>
        <taxon>Promicromonospora</taxon>
    </lineage>
</organism>
<proteinExistence type="predicted"/>
<protein>
    <submittedName>
        <fullName evidence="2">Helix-turn-helix domain-containing protein</fullName>
    </submittedName>
</protein>
<evidence type="ECO:0000313" key="2">
    <source>
        <dbReference type="EMBL" id="MFD2796496.1"/>
    </source>
</evidence>
<accession>A0ABW5W2X1</accession>
<dbReference type="InterPro" id="IPR010982">
    <property type="entry name" value="Lambda_DNA-bd_dom_sf"/>
</dbReference>
<gene>
    <name evidence="2" type="ORF">ACFS27_23240</name>
</gene>
<dbReference type="CDD" id="cd00093">
    <property type="entry name" value="HTH_XRE"/>
    <property type="match status" value="1"/>
</dbReference>
<sequence length="294" mass="32871">MPRNTSSSGDVNDARNELAGRLRELRRASGLTGQGLAVSLSWQPSKVSKIEHAKQTPSDDDIRAWCGACDAEHETEGLLAALHTLETRHAEWRRVLKGGLASFQDKHARSEEQARLFRAFCPVYIPGLMQTPEYARSRFIESARQFGNVQDIGAAVEARMRRQEVLSDTSKKFRFILTEATLLYTLCPPGVMLGQIGRIISLSMLPNVRLGIIPFETFCAVAPQHGFWVQDKDLVTIETFSAELNLAQPPEVEFYTKVFETLAVSADYDRKARALLDRALETVAERLGSDSEQF</sequence>
<dbReference type="SUPFAM" id="SSF47413">
    <property type="entry name" value="lambda repressor-like DNA-binding domains"/>
    <property type="match status" value="1"/>
</dbReference>
<dbReference type="Pfam" id="PF13560">
    <property type="entry name" value="HTH_31"/>
    <property type="match status" value="1"/>
</dbReference>
<dbReference type="SMART" id="SM00530">
    <property type="entry name" value="HTH_XRE"/>
    <property type="match status" value="1"/>
</dbReference>
<evidence type="ECO:0000313" key="3">
    <source>
        <dbReference type="Proteomes" id="UP001597479"/>
    </source>
</evidence>
<dbReference type="RefSeq" id="WP_377188179.1">
    <property type="nucleotide sequence ID" value="NZ_JBHUOG010000002.1"/>
</dbReference>
<keyword evidence="3" id="KW-1185">Reference proteome</keyword>
<dbReference type="InterPro" id="IPR001387">
    <property type="entry name" value="Cro/C1-type_HTH"/>
</dbReference>